<keyword evidence="20" id="KW-1185">Reference proteome</keyword>
<feature type="compositionally biased region" description="Basic and acidic residues" evidence="17">
    <location>
        <begin position="579"/>
        <end position="717"/>
    </location>
</feature>
<evidence type="ECO:0000256" key="4">
    <source>
        <dbReference type="ARBA" id="ARBA00022519"/>
    </source>
</evidence>
<evidence type="ECO:0000256" key="13">
    <source>
        <dbReference type="ARBA" id="ARBA00022842"/>
    </source>
</evidence>
<dbReference type="NCBIfam" id="NF008074">
    <property type="entry name" value="PRK10811.1"/>
    <property type="match status" value="1"/>
</dbReference>
<evidence type="ECO:0000313" key="20">
    <source>
        <dbReference type="Proteomes" id="UP000196573"/>
    </source>
</evidence>
<comment type="subunit">
    <text evidence="16">Component of the RNA degradosome, which is a multiprotein complex involved in RNA processing and mRNA degradation. Within the RNA degradosome, RNase E assembles into a homotetramer formed by a dimer of dimers.</text>
</comment>
<name>A0A1X7ALY5_9GAMM</name>
<keyword evidence="7 16" id="KW-0540">Nuclease</keyword>
<feature type="compositionally biased region" description="Basic residues" evidence="17">
    <location>
        <begin position="740"/>
        <end position="752"/>
    </location>
</feature>
<dbReference type="SUPFAM" id="SSF50249">
    <property type="entry name" value="Nucleic acid-binding proteins"/>
    <property type="match status" value="1"/>
</dbReference>
<keyword evidence="5 16" id="KW-0698">rRNA processing</keyword>
<evidence type="ECO:0000256" key="10">
    <source>
        <dbReference type="ARBA" id="ARBA00022759"/>
    </source>
</evidence>
<evidence type="ECO:0000256" key="5">
    <source>
        <dbReference type="ARBA" id="ARBA00022552"/>
    </source>
</evidence>
<dbReference type="EMBL" id="FWPT01000007">
    <property type="protein sequence ID" value="SMA49178.1"/>
    <property type="molecule type" value="Genomic_DNA"/>
</dbReference>
<evidence type="ECO:0000259" key="18">
    <source>
        <dbReference type="PROSITE" id="PS50126"/>
    </source>
</evidence>
<feature type="binding site" evidence="16">
    <location>
        <position position="301"/>
    </location>
    <ligand>
        <name>Mg(2+)</name>
        <dbReference type="ChEBI" id="CHEBI:18420"/>
        <note>catalytic</note>
    </ligand>
</feature>
<evidence type="ECO:0000256" key="6">
    <source>
        <dbReference type="ARBA" id="ARBA00022694"/>
    </source>
</evidence>
<dbReference type="InterPro" id="IPR012340">
    <property type="entry name" value="NA-bd_OB-fold"/>
</dbReference>
<feature type="compositionally biased region" description="Basic and acidic residues" evidence="17">
    <location>
        <begin position="875"/>
        <end position="912"/>
    </location>
</feature>
<evidence type="ECO:0000256" key="11">
    <source>
        <dbReference type="ARBA" id="ARBA00022801"/>
    </source>
</evidence>
<protein>
    <recommendedName>
        <fullName evidence="16">Ribonuclease E</fullName>
        <shortName evidence="16">RNase E</shortName>
        <ecNumber evidence="16">3.1.26.12</ecNumber>
    </recommendedName>
</protein>
<dbReference type="AlphaFoldDB" id="A0A1X7ALY5"/>
<dbReference type="RefSeq" id="WP_087111480.1">
    <property type="nucleotide sequence ID" value="NZ_CBCSCN010000007.1"/>
</dbReference>
<dbReference type="OrthoDB" id="9804278at2"/>
<dbReference type="NCBIfam" id="TIGR00757">
    <property type="entry name" value="RNaseEG"/>
    <property type="match status" value="1"/>
</dbReference>
<evidence type="ECO:0000256" key="2">
    <source>
        <dbReference type="ARBA" id="ARBA00022475"/>
    </source>
</evidence>
<dbReference type="PANTHER" id="PTHR30001">
    <property type="entry name" value="RIBONUCLEASE"/>
    <property type="match status" value="1"/>
</dbReference>
<dbReference type="InterPro" id="IPR019307">
    <property type="entry name" value="RNA-bd_AU-1/RNase_E/G"/>
</dbReference>
<feature type="compositionally biased region" description="Low complexity" evidence="17">
    <location>
        <begin position="934"/>
        <end position="973"/>
    </location>
</feature>
<evidence type="ECO:0000256" key="15">
    <source>
        <dbReference type="ARBA" id="ARBA00023136"/>
    </source>
</evidence>
<keyword evidence="16" id="KW-0820">tRNA-binding</keyword>
<keyword evidence="10 16" id="KW-0255">Endonuclease</keyword>
<feature type="compositionally biased region" description="Basic and acidic residues" evidence="17">
    <location>
        <begin position="920"/>
        <end position="933"/>
    </location>
</feature>
<comment type="similarity">
    <text evidence="16">Belongs to the RNase E/G family. RNase E subfamily.</text>
</comment>
<feature type="region of interest" description="Disordered" evidence="17">
    <location>
        <begin position="561"/>
        <end position="1038"/>
    </location>
</feature>
<keyword evidence="13 16" id="KW-0460">Magnesium</keyword>
<keyword evidence="9 16" id="KW-0699">rRNA-binding</keyword>
<feature type="compositionally biased region" description="Basic and acidic residues" evidence="17">
    <location>
        <begin position="1022"/>
        <end position="1031"/>
    </location>
</feature>
<evidence type="ECO:0000256" key="12">
    <source>
        <dbReference type="ARBA" id="ARBA00022833"/>
    </source>
</evidence>
<dbReference type="InterPro" id="IPR004659">
    <property type="entry name" value="RNase_E/G"/>
</dbReference>
<keyword evidence="4 16" id="KW-0997">Cell inner membrane</keyword>
<dbReference type="FunFam" id="2.40.50.140:FF:000040">
    <property type="entry name" value="Ribonuclease E"/>
    <property type="match status" value="1"/>
</dbReference>
<dbReference type="SMART" id="SM00316">
    <property type="entry name" value="S1"/>
    <property type="match status" value="1"/>
</dbReference>
<feature type="compositionally biased region" description="Basic and acidic residues" evidence="17">
    <location>
        <begin position="845"/>
        <end position="866"/>
    </location>
</feature>
<dbReference type="GO" id="GO:0006402">
    <property type="term" value="P:mRNA catabolic process"/>
    <property type="evidence" value="ECO:0007669"/>
    <property type="project" value="UniProtKB-UniRule"/>
</dbReference>
<dbReference type="InterPro" id="IPR028878">
    <property type="entry name" value="RNase_E"/>
</dbReference>
<evidence type="ECO:0000256" key="14">
    <source>
        <dbReference type="ARBA" id="ARBA00022884"/>
    </source>
</evidence>
<dbReference type="Gene3D" id="3.40.1260.20">
    <property type="entry name" value="Ribonuclease E, catalytic domain"/>
    <property type="match status" value="1"/>
</dbReference>
<dbReference type="PROSITE" id="PS50126">
    <property type="entry name" value="S1"/>
    <property type="match status" value="1"/>
</dbReference>
<dbReference type="GO" id="GO:0008033">
    <property type="term" value="P:tRNA processing"/>
    <property type="evidence" value="ECO:0007669"/>
    <property type="project" value="UniProtKB-UniRule"/>
</dbReference>
<dbReference type="GO" id="GO:0005737">
    <property type="term" value="C:cytoplasm"/>
    <property type="evidence" value="ECO:0007669"/>
    <property type="project" value="UniProtKB-SubCell"/>
</dbReference>
<feature type="binding site" evidence="16">
    <location>
        <position position="402"/>
    </location>
    <ligand>
        <name>Zn(2+)</name>
        <dbReference type="ChEBI" id="CHEBI:29105"/>
        <note>ligand shared between dimeric partners</note>
    </ligand>
</feature>
<dbReference type="Pfam" id="PF10150">
    <property type="entry name" value="RNase_E_G"/>
    <property type="match status" value="1"/>
</dbReference>
<dbReference type="Proteomes" id="UP000196573">
    <property type="component" value="Unassembled WGS sequence"/>
</dbReference>
<feature type="compositionally biased region" description="Pro residues" evidence="17">
    <location>
        <begin position="982"/>
        <end position="992"/>
    </location>
</feature>
<dbReference type="InterPro" id="IPR048583">
    <property type="entry name" value="RNase_E_G_thioredoxin-like"/>
</dbReference>
<dbReference type="PANTHER" id="PTHR30001:SF1">
    <property type="entry name" value="RIBONUCLEASE E_G-LIKE PROTEIN, CHLOROPLASTIC"/>
    <property type="match status" value="1"/>
</dbReference>
<evidence type="ECO:0000313" key="19">
    <source>
        <dbReference type="EMBL" id="SMA49178.1"/>
    </source>
</evidence>
<dbReference type="Pfam" id="PF20833">
    <property type="entry name" value="RNase_E_G_Thio"/>
    <property type="match status" value="1"/>
</dbReference>
<evidence type="ECO:0000256" key="3">
    <source>
        <dbReference type="ARBA" id="ARBA00022490"/>
    </source>
</evidence>
<comment type="catalytic activity">
    <reaction evidence="16">
        <text>Endonucleolytic cleavage of single-stranded RNA in A- and U-rich regions.</text>
        <dbReference type="EC" id="3.1.26.12"/>
    </reaction>
</comment>
<keyword evidence="11 16" id="KW-0378">Hydrolase</keyword>
<evidence type="ECO:0000256" key="16">
    <source>
        <dbReference type="HAMAP-Rule" id="MF_00970"/>
    </source>
</evidence>
<keyword evidence="3 16" id="KW-0963">Cytoplasm</keyword>
<keyword evidence="2 16" id="KW-1003">Cell membrane</keyword>
<feature type="binding site" evidence="16">
    <location>
        <position position="344"/>
    </location>
    <ligand>
        <name>Mg(2+)</name>
        <dbReference type="ChEBI" id="CHEBI:18420"/>
        <note>catalytic</note>
    </ligand>
</feature>
<feature type="compositionally biased region" description="Low complexity" evidence="17">
    <location>
        <begin position="764"/>
        <end position="774"/>
    </location>
</feature>
<dbReference type="GO" id="GO:0009898">
    <property type="term" value="C:cytoplasmic side of plasma membrane"/>
    <property type="evidence" value="ECO:0007669"/>
    <property type="project" value="UniProtKB-UniRule"/>
</dbReference>
<feature type="region of interest" description="Required for zinc-mediated homotetramerization and catalytic activity" evidence="16">
    <location>
        <begin position="402"/>
        <end position="405"/>
    </location>
</feature>
<comment type="function">
    <text evidence="16">Endoribonuclease that plays a central role in RNA processing and decay. Required for the maturation of 5S and 16S rRNAs and the majority of tRNAs. Also involved in the degradation of most mRNAs.</text>
</comment>
<feature type="domain" description="S1 motif" evidence="18">
    <location>
        <begin position="39"/>
        <end position="118"/>
    </location>
</feature>
<feature type="compositionally biased region" description="Low complexity" evidence="17">
    <location>
        <begin position="993"/>
        <end position="1003"/>
    </location>
</feature>
<comment type="subcellular location">
    <subcellularLocation>
        <location evidence="16">Cytoplasm</location>
    </subcellularLocation>
    <subcellularLocation>
        <location evidence="16">Cell inner membrane</location>
        <topology evidence="16">Peripheral membrane protein</topology>
        <orientation evidence="16">Cytoplasmic side</orientation>
    </subcellularLocation>
</comment>
<dbReference type="GO" id="GO:0006364">
    <property type="term" value="P:rRNA processing"/>
    <property type="evidence" value="ECO:0007669"/>
    <property type="project" value="UniProtKB-UniRule"/>
</dbReference>
<evidence type="ECO:0000256" key="8">
    <source>
        <dbReference type="ARBA" id="ARBA00022723"/>
    </source>
</evidence>
<evidence type="ECO:0000256" key="9">
    <source>
        <dbReference type="ARBA" id="ARBA00022730"/>
    </source>
</evidence>
<feature type="binding site" evidence="16">
    <location>
        <position position="405"/>
    </location>
    <ligand>
        <name>Zn(2+)</name>
        <dbReference type="ChEBI" id="CHEBI:29105"/>
        <note>ligand shared between dimeric partners</note>
    </ligand>
</feature>
<comment type="cofactor">
    <cofactor evidence="16">
        <name>Zn(2+)</name>
        <dbReference type="ChEBI" id="CHEBI:29105"/>
    </cofactor>
    <text evidence="16">Binds 2 Zn(2+) ions per homotetramer.</text>
</comment>
<dbReference type="InterPro" id="IPR003029">
    <property type="entry name" value="S1_domain"/>
</dbReference>
<dbReference type="GO" id="GO:0000049">
    <property type="term" value="F:tRNA binding"/>
    <property type="evidence" value="ECO:0007669"/>
    <property type="project" value="UniProtKB-KW"/>
</dbReference>
<feature type="compositionally biased region" description="Low complexity" evidence="17">
    <location>
        <begin position="802"/>
        <end position="814"/>
    </location>
</feature>
<dbReference type="HAMAP" id="MF_00970">
    <property type="entry name" value="RNase_E"/>
    <property type="match status" value="1"/>
</dbReference>
<feature type="compositionally biased region" description="Basic and acidic residues" evidence="17">
    <location>
        <begin position="775"/>
        <end position="792"/>
    </location>
</feature>
<keyword evidence="8 16" id="KW-0479">Metal-binding</keyword>
<accession>A0A1X7ALY5</accession>
<keyword evidence="12 16" id="KW-0862">Zinc</keyword>
<organism evidence="19 20">
    <name type="scientific">Parendozoicomonas haliclonae</name>
    <dbReference type="NCBI Taxonomy" id="1960125"/>
    <lineage>
        <taxon>Bacteria</taxon>
        <taxon>Pseudomonadati</taxon>
        <taxon>Pseudomonadota</taxon>
        <taxon>Gammaproteobacteria</taxon>
        <taxon>Oceanospirillales</taxon>
        <taxon>Endozoicomonadaceae</taxon>
        <taxon>Parendozoicomonas</taxon>
    </lineage>
</organism>
<dbReference type="EC" id="3.1.26.12" evidence="16"/>
<evidence type="ECO:0000256" key="7">
    <source>
        <dbReference type="ARBA" id="ARBA00022722"/>
    </source>
</evidence>
<dbReference type="GO" id="GO:0000287">
    <property type="term" value="F:magnesium ion binding"/>
    <property type="evidence" value="ECO:0007669"/>
    <property type="project" value="UniProtKB-UniRule"/>
</dbReference>
<gene>
    <name evidence="19" type="primary">rng_2</name>
    <name evidence="16" type="synonym">rne</name>
    <name evidence="19" type="ORF">EHSB41UT_03101</name>
</gene>
<keyword evidence="14 16" id="KW-0694">RNA-binding</keyword>
<dbReference type="GO" id="GO:0019843">
    <property type="term" value="F:rRNA binding"/>
    <property type="evidence" value="ECO:0007669"/>
    <property type="project" value="UniProtKB-KW"/>
</dbReference>
<keyword evidence="15 16" id="KW-0472">Membrane</keyword>
<dbReference type="Gene3D" id="2.40.50.140">
    <property type="entry name" value="Nucleic acid-binding proteins"/>
    <property type="match status" value="1"/>
</dbReference>
<dbReference type="GO" id="GO:0008270">
    <property type="term" value="F:zinc ion binding"/>
    <property type="evidence" value="ECO:0007669"/>
    <property type="project" value="UniProtKB-UniRule"/>
</dbReference>
<comment type="similarity">
    <text evidence="1">Belongs to the RNase E/G family. RNase G subfamily.</text>
</comment>
<dbReference type="CDD" id="cd04453">
    <property type="entry name" value="S1_RNase_E"/>
    <property type="match status" value="1"/>
</dbReference>
<feature type="compositionally biased region" description="Polar residues" evidence="17">
    <location>
        <begin position="718"/>
        <end position="732"/>
    </location>
</feature>
<dbReference type="GO" id="GO:0008995">
    <property type="term" value="F:ribonuclease E activity"/>
    <property type="evidence" value="ECO:0007669"/>
    <property type="project" value="UniProtKB-EC"/>
</dbReference>
<reference evidence="19 20" key="1">
    <citation type="submission" date="2017-03" db="EMBL/GenBank/DDBJ databases">
        <authorList>
            <person name="Afonso C.L."/>
            <person name="Miller P.J."/>
            <person name="Scott M.A."/>
            <person name="Spackman E."/>
            <person name="Goraichik I."/>
            <person name="Dimitrov K.M."/>
            <person name="Suarez D.L."/>
            <person name="Swayne D.E."/>
        </authorList>
    </citation>
    <scope>NUCLEOTIDE SEQUENCE [LARGE SCALE GENOMIC DNA]</scope>
    <source>
        <strain evidence="19">SB41UT1</strain>
    </source>
</reference>
<dbReference type="Pfam" id="PF00575">
    <property type="entry name" value="S1"/>
    <property type="match status" value="1"/>
</dbReference>
<feature type="compositionally biased region" description="Basic and acidic residues" evidence="17">
    <location>
        <begin position="815"/>
        <end position="836"/>
    </location>
</feature>
<sequence length="1038" mass="116623">MKRMLINATQQEELRVALVDGQRLYDLDIESGARKQKKANIYKGKITRVEPSLEAAFVDFGSERHGFLPLKEISREYYSGNSGSGRASIKDLIREGQEVIVQVDKEERGNKGAALTTLVSLAGRYLVLMPNNPRAGGISRRIEGDERTQLREALAQLDIPSEMGVIVRTAGLGRGAEELQWDLNYLLQVWNSIKTATQDRPAPFLVYQESNVTIRAIRDYLRQDIGEVLVDNPVVHKEALDFISQVMPQYQSRVKLYQDDTPLFNRFQIESQIETAFQREVKLPSGGSIVIDPTEALVSIDINSARATRGGDIEETARNTNLEAAEEIARQLRLRDIGGLIVIDFIDMGSNKNQRDVENKMREALQMDRARVQLGRISRFGLLEMSRQRLRPSLEETSGIVCPRCNGQGTIRDIHSLSLSILRLVEEEALKERTSEIRAQVPVPVGTFLLNEKRDAISRIEKRSKARVLVIPNPHMETPHFEVQRLRDDHVAEESVNSFELSEQNQPEEPVYLQEQAPKPTTEAAVRNITPAAPAPQKAAKPAEKPSGGLLRAIAKTFGSLFSAPEEAQPEATPRTKKNTRDNDNRRSNERGDRSERNDRNNRNGRNNDRRREDRNNRNEQRRERSDRNDQRNDQRNERGNRNDDRDQRNERQGNEERRERRQPQQRRDRNEQRNDQRNDQRSERGNSRNDERSNDQRNDQRNERRDDRRRQDEHQGDTQAENLNTQQTSDNGDQEEKRRRPRNLQNRRRNNRPSQRDRVQQDATTEAATPAAEKPVEPAKAPQEERAKEPAKPVAESTPKPAVAEAASQSEAAPAERKPKPEARAEKADKVEAEAKPVAAAAEEAAKPVEAKPAREAEAKAEAPAEVKAVASKPAEEKTVEHAQEAAKPAAEPKAEQPKEEAKPEATEAKAPRRRRTRAANDPREIRRRQLEAEAAQANAQPVATAAPAEAKPEPVAAMEQPKAEAPAAEKPVVSESKPAPEAPAPAPTEPAKPVVEAAVAPVERKAEPVTEAAAPQQETESSKADEEPNKASNPNE</sequence>
<keyword evidence="6 16" id="KW-0819">tRNA processing</keyword>
<evidence type="ECO:0000256" key="17">
    <source>
        <dbReference type="SAM" id="MobiDB-lite"/>
    </source>
</evidence>
<proteinExistence type="inferred from homology"/>
<comment type="cofactor">
    <cofactor evidence="16">
        <name>Mg(2+)</name>
        <dbReference type="ChEBI" id="CHEBI:18420"/>
    </cofactor>
    <text evidence="16">Binds 1 Mg(2+) ion per subunit.</text>
</comment>
<evidence type="ECO:0000256" key="1">
    <source>
        <dbReference type="ARBA" id="ARBA00005663"/>
    </source>
</evidence>